<evidence type="ECO:0000256" key="3">
    <source>
        <dbReference type="ARBA" id="ARBA00022989"/>
    </source>
</evidence>
<accession>A0A7R9QWU9</accession>
<evidence type="ECO:0000256" key="4">
    <source>
        <dbReference type="ARBA" id="ARBA00023136"/>
    </source>
</evidence>
<feature type="transmembrane region" description="Helical" evidence="5">
    <location>
        <begin position="6"/>
        <end position="30"/>
    </location>
</feature>
<dbReference type="OrthoDB" id="6484641at2759"/>
<dbReference type="GO" id="GO:0016020">
    <property type="term" value="C:membrane"/>
    <property type="evidence" value="ECO:0007669"/>
    <property type="project" value="UniProtKB-SubCell"/>
</dbReference>
<protein>
    <recommendedName>
        <fullName evidence="8">Major facilitator superfamily (MFS) profile domain-containing protein</fullName>
    </recommendedName>
</protein>
<dbReference type="Gene3D" id="1.20.1250.20">
    <property type="entry name" value="MFS general substrate transporter like domains"/>
    <property type="match status" value="1"/>
</dbReference>
<feature type="transmembrane region" description="Helical" evidence="5">
    <location>
        <begin position="104"/>
        <end position="128"/>
    </location>
</feature>
<evidence type="ECO:0000256" key="5">
    <source>
        <dbReference type="SAM" id="Phobius"/>
    </source>
</evidence>
<sequence length="151" mass="16397">MSDFGGNFYITFLLSGLVELPSQLLTVVFFRLFGRRLLFSTFLTITCVSCLAIIGSRAEWLTVLLALIGKFGVNSAWNVMAVVGPELYPTVIRHRGMGVAQAAIHGLAPVMILYGVLSGVGALIVLLLPETKGREIPDTIEETDQDNIINT</sequence>
<reference evidence="6" key="1">
    <citation type="submission" date="2020-11" db="EMBL/GenBank/DDBJ databases">
        <authorList>
            <person name="Tran Van P."/>
        </authorList>
    </citation>
    <scope>NUCLEOTIDE SEQUENCE</scope>
</reference>
<keyword evidence="7" id="KW-1185">Reference proteome</keyword>
<evidence type="ECO:0000256" key="1">
    <source>
        <dbReference type="ARBA" id="ARBA00004141"/>
    </source>
</evidence>
<keyword evidence="2 5" id="KW-0812">Transmembrane</keyword>
<keyword evidence="3 5" id="KW-1133">Transmembrane helix</keyword>
<keyword evidence="4 5" id="KW-0472">Membrane</keyword>
<organism evidence="6">
    <name type="scientific">Oppiella nova</name>
    <dbReference type="NCBI Taxonomy" id="334625"/>
    <lineage>
        <taxon>Eukaryota</taxon>
        <taxon>Metazoa</taxon>
        <taxon>Ecdysozoa</taxon>
        <taxon>Arthropoda</taxon>
        <taxon>Chelicerata</taxon>
        <taxon>Arachnida</taxon>
        <taxon>Acari</taxon>
        <taxon>Acariformes</taxon>
        <taxon>Sarcoptiformes</taxon>
        <taxon>Oribatida</taxon>
        <taxon>Brachypylina</taxon>
        <taxon>Oppioidea</taxon>
        <taxon>Oppiidae</taxon>
        <taxon>Oppiella</taxon>
    </lineage>
</organism>
<dbReference type="PANTHER" id="PTHR24064">
    <property type="entry name" value="SOLUTE CARRIER FAMILY 22 MEMBER"/>
    <property type="match status" value="1"/>
</dbReference>
<evidence type="ECO:0000256" key="2">
    <source>
        <dbReference type="ARBA" id="ARBA00022692"/>
    </source>
</evidence>
<dbReference type="InterPro" id="IPR036259">
    <property type="entry name" value="MFS_trans_sf"/>
</dbReference>
<dbReference type="SUPFAM" id="SSF103473">
    <property type="entry name" value="MFS general substrate transporter"/>
    <property type="match status" value="1"/>
</dbReference>
<comment type="subcellular location">
    <subcellularLocation>
        <location evidence="1">Membrane</location>
        <topology evidence="1">Multi-pass membrane protein</topology>
    </subcellularLocation>
</comment>
<dbReference type="Proteomes" id="UP000728032">
    <property type="component" value="Unassembled WGS sequence"/>
</dbReference>
<evidence type="ECO:0008006" key="8">
    <source>
        <dbReference type="Google" id="ProtNLM"/>
    </source>
</evidence>
<proteinExistence type="predicted"/>
<name>A0A7R9QWU9_9ACAR</name>
<dbReference type="EMBL" id="OC934352">
    <property type="protein sequence ID" value="CAD7660193.1"/>
    <property type="molecule type" value="Genomic_DNA"/>
</dbReference>
<dbReference type="AlphaFoldDB" id="A0A7R9QWU9"/>
<dbReference type="EMBL" id="CAJPVJ010019527">
    <property type="protein sequence ID" value="CAG2177331.1"/>
    <property type="molecule type" value="Genomic_DNA"/>
</dbReference>
<evidence type="ECO:0000313" key="6">
    <source>
        <dbReference type="EMBL" id="CAD7660193.1"/>
    </source>
</evidence>
<feature type="transmembrane region" description="Helical" evidence="5">
    <location>
        <begin position="37"/>
        <end position="54"/>
    </location>
</feature>
<evidence type="ECO:0000313" key="7">
    <source>
        <dbReference type="Proteomes" id="UP000728032"/>
    </source>
</evidence>
<feature type="transmembrane region" description="Helical" evidence="5">
    <location>
        <begin position="60"/>
        <end position="83"/>
    </location>
</feature>
<gene>
    <name evidence="6" type="ORF">ONB1V03_LOCUS16763</name>
</gene>